<dbReference type="PATRIC" id="fig|1121326.3.peg.5774"/>
<dbReference type="STRING" id="1121326.CLMAG_57160"/>
<evidence type="ECO:0000259" key="2">
    <source>
        <dbReference type="PROSITE" id="PS50263"/>
    </source>
</evidence>
<evidence type="ECO:0000313" key="4">
    <source>
        <dbReference type="Proteomes" id="UP000076603"/>
    </source>
</evidence>
<dbReference type="InterPro" id="IPR036526">
    <property type="entry name" value="C-N_Hydrolase_sf"/>
</dbReference>
<dbReference type="Gene3D" id="3.60.110.10">
    <property type="entry name" value="Carbon-nitrogen hydrolase"/>
    <property type="match status" value="1"/>
</dbReference>
<dbReference type="GO" id="GO:0016811">
    <property type="term" value="F:hydrolase activity, acting on carbon-nitrogen (but not peptide) bonds, in linear amides"/>
    <property type="evidence" value="ECO:0007669"/>
    <property type="project" value="TreeGrafter"/>
</dbReference>
<protein>
    <submittedName>
        <fullName evidence="3">(R)-stereoselective amidase</fullName>
        <ecNumber evidence="3">3.5.1.100</ecNumber>
    </submittedName>
</protein>
<sequence length="273" mass="31445">MNVKVACVQMEPKLYDVKANIEKMCDFIHQVMDKDKDTDLIVFPELITSGYECGREFQNIAETAPGGESMKVIGELAKKYGTNIIYGFPERDENMKDVLYNSSVYINRNSEVSGIYRKVHLFDTEKSYFRAGCDFPVFDTDFGKIGVMICWDTAFPEVARSYSLKGADLLVVNTNWEKPYSEDWDLITRARAFDNCMYLVAANRIGTDRSLGFFGHSKIIDPIGKPIKELNEEVEGIISAQLDLDLPRRLRAEYYTFFRDRRPELYKSLVNLY</sequence>
<evidence type="ECO:0000313" key="3">
    <source>
        <dbReference type="EMBL" id="KZL89018.1"/>
    </source>
</evidence>
<name>A0A161WQR5_9CLOT</name>
<dbReference type="PROSITE" id="PS50263">
    <property type="entry name" value="CN_HYDROLASE"/>
    <property type="match status" value="1"/>
</dbReference>
<proteinExistence type="predicted"/>
<feature type="domain" description="CN hydrolase" evidence="2">
    <location>
        <begin position="3"/>
        <end position="244"/>
    </location>
</feature>
<dbReference type="EC" id="3.5.1.100" evidence="3"/>
<dbReference type="CDD" id="cd07197">
    <property type="entry name" value="nitrilase"/>
    <property type="match status" value="1"/>
</dbReference>
<reference evidence="3 4" key="1">
    <citation type="submission" date="2016-04" db="EMBL/GenBank/DDBJ databases">
        <title>Genome sequence of Clostridium magnum DSM 2767.</title>
        <authorList>
            <person name="Poehlein A."/>
            <person name="Uhlig R."/>
            <person name="Fischer R."/>
            <person name="Bahl H."/>
            <person name="Daniel R."/>
        </authorList>
    </citation>
    <scope>NUCLEOTIDE SEQUENCE [LARGE SCALE GENOMIC DNA]</scope>
    <source>
        <strain evidence="3 4">DSM 2767</strain>
    </source>
</reference>
<dbReference type="OrthoDB" id="9811121at2"/>
<dbReference type="PANTHER" id="PTHR43674">
    <property type="entry name" value="NITRILASE C965.09-RELATED"/>
    <property type="match status" value="1"/>
</dbReference>
<dbReference type="InterPro" id="IPR003010">
    <property type="entry name" value="C-N_Hydrolase"/>
</dbReference>
<keyword evidence="4" id="KW-1185">Reference proteome</keyword>
<accession>A0A161WQR5</accession>
<dbReference type="EMBL" id="LWAE01000012">
    <property type="protein sequence ID" value="KZL89018.1"/>
    <property type="molecule type" value="Genomic_DNA"/>
</dbReference>
<dbReference type="PANTHER" id="PTHR43674:SF12">
    <property type="entry name" value="NITRILASE C965.09-RELATED"/>
    <property type="match status" value="1"/>
</dbReference>
<organism evidence="3 4">
    <name type="scientific">Clostridium magnum DSM 2767</name>
    <dbReference type="NCBI Taxonomy" id="1121326"/>
    <lineage>
        <taxon>Bacteria</taxon>
        <taxon>Bacillati</taxon>
        <taxon>Bacillota</taxon>
        <taxon>Clostridia</taxon>
        <taxon>Eubacteriales</taxon>
        <taxon>Clostridiaceae</taxon>
        <taxon>Clostridium</taxon>
    </lineage>
</organism>
<dbReference type="RefSeq" id="WP_066630266.1">
    <property type="nucleotide sequence ID" value="NZ_FQXL01000020.1"/>
</dbReference>
<dbReference type="Pfam" id="PF00795">
    <property type="entry name" value="CN_hydrolase"/>
    <property type="match status" value="1"/>
</dbReference>
<evidence type="ECO:0000256" key="1">
    <source>
        <dbReference type="ARBA" id="ARBA00022801"/>
    </source>
</evidence>
<dbReference type="AlphaFoldDB" id="A0A161WQR5"/>
<gene>
    <name evidence="3" type="primary">ramA</name>
    <name evidence="3" type="ORF">CLMAG_57160</name>
</gene>
<dbReference type="SUPFAM" id="SSF56317">
    <property type="entry name" value="Carbon-nitrogen hydrolase"/>
    <property type="match status" value="1"/>
</dbReference>
<keyword evidence="1 3" id="KW-0378">Hydrolase</keyword>
<dbReference type="InterPro" id="IPR050345">
    <property type="entry name" value="Aliph_Amidase/BUP"/>
</dbReference>
<comment type="caution">
    <text evidence="3">The sequence shown here is derived from an EMBL/GenBank/DDBJ whole genome shotgun (WGS) entry which is preliminary data.</text>
</comment>
<dbReference type="Proteomes" id="UP000076603">
    <property type="component" value="Unassembled WGS sequence"/>
</dbReference>